<dbReference type="InterPro" id="IPR044492">
    <property type="entry name" value="P_typ_ATPase_HD_dom"/>
</dbReference>
<dbReference type="InterPro" id="IPR023298">
    <property type="entry name" value="ATPase_P-typ_TM_dom_sf"/>
</dbReference>
<evidence type="ECO:0000256" key="12">
    <source>
        <dbReference type="ARBA" id="ARBA00023242"/>
    </source>
</evidence>
<dbReference type="Gene3D" id="2.70.150.10">
    <property type="entry name" value="Calcium-transporting ATPase, cytoplasmic transduction domain A"/>
    <property type="match status" value="1"/>
</dbReference>
<keyword evidence="5" id="KW-0460">Magnesium</keyword>
<reference evidence="16 17" key="1">
    <citation type="journal article" date="2020" name="Mol. Plant">
        <title>The Chromosome-Based Rubber Tree Genome Provides New Insights into Spurge Genome Evolution and Rubber Biosynthesis.</title>
        <authorList>
            <person name="Liu J."/>
            <person name="Shi C."/>
            <person name="Shi C.C."/>
            <person name="Li W."/>
            <person name="Zhang Q.J."/>
            <person name="Zhang Y."/>
            <person name="Li K."/>
            <person name="Lu H.F."/>
            <person name="Shi C."/>
            <person name="Zhu S.T."/>
            <person name="Xiao Z.Y."/>
            <person name="Nan H."/>
            <person name="Yue Y."/>
            <person name="Zhu X.G."/>
            <person name="Wu Y."/>
            <person name="Hong X.N."/>
            <person name="Fan G.Y."/>
            <person name="Tong Y."/>
            <person name="Zhang D."/>
            <person name="Mao C.L."/>
            <person name="Liu Y.L."/>
            <person name="Hao S.J."/>
            <person name="Liu W.Q."/>
            <person name="Lv M.Q."/>
            <person name="Zhang H.B."/>
            <person name="Liu Y."/>
            <person name="Hu-Tang G.R."/>
            <person name="Wang J.P."/>
            <person name="Wang J.H."/>
            <person name="Sun Y.H."/>
            <person name="Ni S.B."/>
            <person name="Chen W.B."/>
            <person name="Zhang X.C."/>
            <person name="Jiao Y.N."/>
            <person name="Eichler E.E."/>
            <person name="Li G.H."/>
            <person name="Liu X."/>
            <person name="Gao L.Z."/>
        </authorList>
    </citation>
    <scope>NUCLEOTIDE SEQUENCE [LARGE SCALE GENOMIC DNA]</scope>
    <source>
        <strain evidence="17">cv. GT1</strain>
        <tissue evidence="16">Leaf</tissue>
    </source>
</reference>
<keyword evidence="11" id="KW-0804">Transcription</keyword>
<dbReference type="CDD" id="cd00018">
    <property type="entry name" value="AP2"/>
    <property type="match status" value="1"/>
</dbReference>
<dbReference type="Gene3D" id="3.40.1110.10">
    <property type="entry name" value="Calcium-transporting ATPase, cytoplasmic domain N"/>
    <property type="match status" value="1"/>
</dbReference>
<keyword evidence="12" id="KW-0539">Nucleus</keyword>
<feature type="region of interest" description="Disordered" evidence="13">
    <location>
        <begin position="1"/>
        <end position="31"/>
    </location>
</feature>
<dbReference type="InterPro" id="IPR018303">
    <property type="entry name" value="ATPase_P-typ_P_site"/>
</dbReference>
<evidence type="ECO:0000256" key="6">
    <source>
        <dbReference type="ARBA" id="ARBA00022967"/>
    </source>
</evidence>
<dbReference type="FunFam" id="3.40.1110.10:FF:000033">
    <property type="entry name" value="Phospholipid-transporting ATPase"/>
    <property type="match status" value="1"/>
</dbReference>
<dbReference type="SFLD" id="SFLDS00003">
    <property type="entry name" value="Haloacid_Dehalogenase"/>
    <property type="match status" value="1"/>
</dbReference>
<dbReference type="SUPFAM" id="SSF81660">
    <property type="entry name" value="Metal cation-transporting ATPase, ATP-binding domain N"/>
    <property type="match status" value="1"/>
</dbReference>
<evidence type="ECO:0000313" key="16">
    <source>
        <dbReference type="EMBL" id="KAF2283251.1"/>
    </source>
</evidence>
<dbReference type="PROSITE" id="PS51032">
    <property type="entry name" value="AP2_ERF"/>
    <property type="match status" value="1"/>
</dbReference>
<keyword evidence="9" id="KW-0238">DNA-binding</keyword>
<evidence type="ECO:0000256" key="3">
    <source>
        <dbReference type="ARBA" id="ARBA00022692"/>
    </source>
</evidence>
<dbReference type="InterPro" id="IPR001757">
    <property type="entry name" value="P_typ_ATPase"/>
</dbReference>
<dbReference type="GO" id="GO:0005886">
    <property type="term" value="C:plasma membrane"/>
    <property type="evidence" value="ECO:0007669"/>
    <property type="project" value="TreeGrafter"/>
</dbReference>
<keyword evidence="6" id="KW-1278">Translocase</keyword>
<dbReference type="SMART" id="SM00380">
    <property type="entry name" value="AP2"/>
    <property type="match status" value="1"/>
</dbReference>
<comment type="subcellular location">
    <subcellularLocation>
        <location evidence="2">Membrane</location>
        <topology evidence="2">Multi-pass membrane protein</topology>
    </subcellularLocation>
    <subcellularLocation>
        <location evidence="1">Nucleus</location>
    </subcellularLocation>
</comment>
<evidence type="ECO:0000256" key="1">
    <source>
        <dbReference type="ARBA" id="ARBA00004123"/>
    </source>
</evidence>
<dbReference type="Pfam" id="PF13246">
    <property type="entry name" value="Cation_ATPase"/>
    <property type="match status" value="1"/>
</dbReference>
<dbReference type="InterPro" id="IPR023299">
    <property type="entry name" value="ATPase_P-typ_cyto_dom_N"/>
</dbReference>
<dbReference type="InterPro" id="IPR016177">
    <property type="entry name" value="DNA-bd_dom_sf"/>
</dbReference>
<accession>A0A6A6K364</accession>
<dbReference type="Pfam" id="PF16212">
    <property type="entry name" value="PhoLip_ATPase_C"/>
    <property type="match status" value="1"/>
</dbReference>
<dbReference type="SFLD" id="SFLDG00002">
    <property type="entry name" value="C1.7:_P-type_atpase_like"/>
    <property type="match status" value="1"/>
</dbReference>
<evidence type="ECO:0000256" key="2">
    <source>
        <dbReference type="ARBA" id="ARBA00004141"/>
    </source>
</evidence>
<proteinExistence type="predicted"/>
<evidence type="ECO:0000256" key="10">
    <source>
        <dbReference type="ARBA" id="ARBA00023136"/>
    </source>
</evidence>
<keyword evidence="10 14" id="KW-0472">Membrane</keyword>
<dbReference type="PROSITE" id="PS00154">
    <property type="entry name" value="ATPASE_E1_E2"/>
    <property type="match status" value="1"/>
</dbReference>
<dbReference type="InterPro" id="IPR032630">
    <property type="entry name" value="P_typ_ATPase_c"/>
</dbReference>
<sequence length="978" mass="109263">MAPKEKSNATTGFNKGSSGSKDKKEMHYRGVRKRPWGRYAAEIRDPGKKSRVWLGTFDTAEEAARAYDKAAREFRGSKAKTNFPLPGEIAPINTKVVDHIDNQSPSQSSTIESSNPLAVREVTSNIGAVSGVVERFPFVYQQQNVVGPVWFFEGRSRPEFMTQLFPVRFNPVGVEFNGGLVSSGTQSDSDSSSVIQAQDIHVGNIVWLRENDEVPCDLVLIGTSDPQGLCYVETAALDGETDLKTRVIPSACMGIDSELLHKIKGVVECPNPDKDIRRFDANLRLFPPFIDNDVCPLTIKNTILQSCYLRNTEWVCGVAVYTGNETKLGMSRGVPEPKLTAMDAMIDKLTGAIFVFQIVVVIVLGIAGNVWKDTEARKKWYVLYPNEGPWYELLVIPLRFELLCSIMIPISIKVSLDLVKSLYAKFIDWDAEMIDYETGCPSHATNTAISEDLGQVEYILTDKTGTLTENKMVFRRCCISGIFYGNESGNALKDAQLLNAVASGSTDVIRFLTVMAICNTVIPVQSKTGAILYKAQSQDEDALVQAAAKLHMVLFNRSGNILETRYNASVFHYEVLETLEFTSDRKRMSVVVRDCQNGKIILLSKGADEAILPYAAAGQQTRTFSEAVEQYAQLGLRTLCLAWRELKEDEYHEWYLMFREASSALVDREWRIAEVCQRLEHDLEVLGVTAIEDRLQDGVPETIETLRKAGINFWMLTGDKQNTAIQIALSCNFISPEPKGQLLLIDGKTEDEVSRSFERVLLTMRITTSEPKLVELLKSCDYRTLAIGDGGNDVRMIQQADIGVGISGREGLQAARAADYSIGKFRFLKRLILVHGRYSHRTAFLSQYSFYKSLLISYIQFFFISGVSGTSLFNSVSLMAYNVFYTSIPVLVSVLDKDLSEEMVMQHPQILFYCQAGRLLNPSTFAGWFGRSLFHAIVVFIISINAYAYEKSEMEEVAMMALSGCIWLQAFVVTLETK</sequence>
<dbReference type="EMBL" id="JAAGAX010000020">
    <property type="protein sequence ID" value="KAF2283251.1"/>
    <property type="molecule type" value="Genomic_DNA"/>
</dbReference>
<keyword evidence="17" id="KW-1185">Reference proteome</keyword>
<dbReference type="SUPFAM" id="SSF54171">
    <property type="entry name" value="DNA-binding domain"/>
    <property type="match status" value="1"/>
</dbReference>
<feature type="compositionally biased region" description="Polar residues" evidence="13">
    <location>
        <begin position="8"/>
        <end position="19"/>
    </location>
</feature>
<evidence type="ECO:0000256" key="9">
    <source>
        <dbReference type="ARBA" id="ARBA00023125"/>
    </source>
</evidence>
<dbReference type="GO" id="GO:0003700">
    <property type="term" value="F:DNA-binding transcription factor activity"/>
    <property type="evidence" value="ECO:0007669"/>
    <property type="project" value="InterPro"/>
</dbReference>
<dbReference type="GO" id="GO:0046872">
    <property type="term" value="F:metal ion binding"/>
    <property type="evidence" value="ECO:0007669"/>
    <property type="project" value="UniProtKB-KW"/>
</dbReference>
<name>A0A6A6K364_HEVBR</name>
<dbReference type="InterPro" id="IPR036955">
    <property type="entry name" value="AP2/ERF_dom_sf"/>
</dbReference>
<evidence type="ECO:0000256" key="13">
    <source>
        <dbReference type="SAM" id="MobiDB-lite"/>
    </source>
</evidence>
<dbReference type="GO" id="GO:0005524">
    <property type="term" value="F:ATP binding"/>
    <property type="evidence" value="ECO:0007669"/>
    <property type="project" value="InterPro"/>
</dbReference>
<evidence type="ECO:0000256" key="11">
    <source>
        <dbReference type="ARBA" id="ARBA00023163"/>
    </source>
</evidence>
<comment type="caution">
    <text evidence="16">The sequence shown here is derived from an EMBL/GenBank/DDBJ whole genome shotgun (WGS) entry which is preliminary data.</text>
</comment>
<organism evidence="16 17">
    <name type="scientific">Hevea brasiliensis</name>
    <name type="common">Para rubber tree</name>
    <name type="synonym">Siphonia brasiliensis</name>
    <dbReference type="NCBI Taxonomy" id="3981"/>
    <lineage>
        <taxon>Eukaryota</taxon>
        <taxon>Viridiplantae</taxon>
        <taxon>Streptophyta</taxon>
        <taxon>Embryophyta</taxon>
        <taxon>Tracheophyta</taxon>
        <taxon>Spermatophyta</taxon>
        <taxon>Magnoliopsida</taxon>
        <taxon>eudicotyledons</taxon>
        <taxon>Gunneridae</taxon>
        <taxon>Pentapetalae</taxon>
        <taxon>rosids</taxon>
        <taxon>fabids</taxon>
        <taxon>Malpighiales</taxon>
        <taxon>Euphorbiaceae</taxon>
        <taxon>Crotonoideae</taxon>
        <taxon>Micrandreae</taxon>
        <taxon>Hevea</taxon>
    </lineage>
</organism>
<feature type="transmembrane region" description="Helical" evidence="14">
    <location>
        <begin position="928"/>
        <end position="948"/>
    </location>
</feature>
<evidence type="ECO:0000256" key="14">
    <source>
        <dbReference type="SAM" id="Phobius"/>
    </source>
</evidence>
<dbReference type="GO" id="GO:0016887">
    <property type="term" value="F:ATP hydrolysis activity"/>
    <property type="evidence" value="ECO:0007669"/>
    <property type="project" value="InterPro"/>
</dbReference>
<dbReference type="SUPFAM" id="SSF81665">
    <property type="entry name" value="Calcium ATPase, transmembrane domain M"/>
    <property type="match status" value="1"/>
</dbReference>
<evidence type="ECO:0000256" key="5">
    <source>
        <dbReference type="ARBA" id="ARBA00022842"/>
    </source>
</evidence>
<dbReference type="FunFam" id="2.70.150.10:FF:000032">
    <property type="entry name" value="Phospholipid-transporting ATPase"/>
    <property type="match status" value="1"/>
</dbReference>
<feature type="transmembrane region" description="Helical" evidence="14">
    <location>
        <begin position="855"/>
        <end position="881"/>
    </location>
</feature>
<dbReference type="InterPro" id="IPR001471">
    <property type="entry name" value="AP2/ERF_dom"/>
</dbReference>
<dbReference type="AlphaFoldDB" id="A0A6A6K364"/>
<dbReference type="SUPFAM" id="SSF81653">
    <property type="entry name" value="Calcium ATPase, transduction domain A"/>
    <property type="match status" value="1"/>
</dbReference>
<dbReference type="Proteomes" id="UP000467840">
    <property type="component" value="Unassembled WGS sequence"/>
</dbReference>
<dbReference type="InterPro" id="IPR023214">
    <property type="entry name" value="HAD_sf"/>
</dbReference>
<dbReference type="NCBIfam" id="TIGR01494">
    <property type="entry name" value="ATPase_P-type"/>
    <property type="match status" value="2"/>
</dbReference>
<dbReference type="GO" id="GO:0140326">
    <property type="term" value="F:ATPase-coupled intramembrane lipid transporter activity"/>
    <property type="evidence" value="ECO:0007669"/>
    <property type="project" value="TreeGrafter"/>
</dbReference>
<dbReference type="Gene3D" id="3.40.50.1000">
    <property type="entry name" value="HAD superfamily/HAD-like"/>
    <property type="match status" value="1"/>
</dbReference>
<protein>
    <recommendedName>
        <fullName evidence="15">AP2/ERF domain-containing protein</fullName>
    </recommendedName>
</protein>
<evidence type="ECO:0000256" key="8">
    <source>
        <dbReference type="ARBA" id="ARBA00023015"/>
    </source>
</evidence>
<dbReference type="GO" id="GO:0005634">
    <property type="term" value="C:nucleus"/>
    <property type="evidence" value="ECO:0007669"/>
    <property type="project" value="UniProtKB-SubCell"/>
</dbReference>
<evidence type="ECO:0000313" key="17">
    <source>
        <dbReference type="Proteomes" id="UP000467840"/>
    </source>
</evidence>
<dbReference type="PANTHER" id="PTHR24092">
    <property type="entry name" value="PROBABLE PHOSPHOLIPID-TRANSPORTING ATPASE"/>
    <property type="match status" value="1"/>
</dbReference>
<evidence type="ECO:0000256" key="4">
    <source>
        <dbReference type="ARBA" id="ARBA00022723"/>
    </source>
</evidence>
<dbReference type="Gene3D" id="3.30.730.10">
    <property type="entry name" value="AP2/ERF domain"/>
    <property type="match status" value="1"/>
</dbReference>
<keyword evidence="3 14" id="KW-0812">Transmembrane</keyword>
<dbReference type="PANTHER" id="PTHR24092:SF19">
    <property type="entry name" value="PHOSPHOLIPID-TRANSPORTING ATPASE"/>
    <property type="match status" value="1"/>
</dbReference>
<evidence type="ECO:0000259" key="15">
    <source>
        <dbReference type="PROSITE" id="PS51032"/>
    </source>
</evidence>
<dbReference type="InterPro" id="IPR008250">
    <property type="entry name" value="ATPase_P-typ_transduc_dom_A_sf"/>
</dbReference>
<feature type="transmembrane region" description="Helical" evidence="14">
    <location>
        <begin position="349"/>
        <end position="371"/>
    </location>
</feature>
<dbReference type="GO" id="GO:0045332">
    <property type="term" value="P:phospholipid translocation"/>
    <property type="evidence" value="ECO:0007669"/>
    <property type="project" value="TreeGrafter"/>
</dbReference>
<dbReference type="Pfam" id="PF00847">
    <property type="entry name" value="AP2"/>
    <property type="match status" value="1"/>
</dbReference>
<dbReference type="GO" id="GO:0003677">
    <property type="term" value="F:DNA binding"/>
    <property type="evidence" value="ECO:0007669"/>
    <property type="project" value="UniProtKB-KW"/>
</dbReference>
<evidence type="ECO:0000256" key="7">
    <source>
        <dbReference type="ARBA" id="ARBA00022989"/>
    </source>
</evidence>
<keyword evidence="8" id="KW-0805">Transcription regulation</keyword>
<keyword evidence="7 14" id="KW-1133">Transmembrane helix</keyword>
<keyword evidence="4" id="KW-0479">Metal-binding</keyword>
<dbReference type="SFLD" id="SFLDF00027">
    <property type="entry name" value="p-type_atpase"/>
    <property type="match status" value="1"/>
</dbReference>
<feature type="domain" description="AP2/ERF" evidence="15">
    <location>
        <begin position="27"/>
        <end position="84"/>
    </location>
</feature>
<dbReference type="PRINTS" id="PR00367">
    <property type="entry name" value="ETHRSPELEMNT"/>
</dbReference>
<dbReference type="InterPro" id="IPR036412">
    <property type="entry name" value="HAD-like_sf"/>
</dbReference>
<dbReference type="PRINTS" id="PR00119">
    <property type="entry name" value="CATATPASE"/>
</dbReference>
<dbReference type="FunFam" id="3.30.730.10:FF:000001">
    <property type="entry name" value="Ethylene-responsive transcription factor 2"/>
    <property type="match status" value="1"/>
</dbReference>
<gene>
    <name evidence="16" type="ORF">GH714_043603</name>
</gene>
<dbReference type="SUPFAM" id="SSF56784">
    <property type="entry name" value="HAD-like"/>
    <property type="match status" value="1"/>
</dbReference>